<sequence length="334" mass="34593">MYALDALLERLPAALVDDPAAKRLRLLGDRLPDALSRRVGLEARLDDDPRVDLLLLAADTRELDILAGVDPSIRLPGPLAATPAWRAAARLARRARWLAVDGAPLPPGVWLELDTDTAAPAPALFTAAGPDPDHEAVAGWDAAGTVAAVLAAAGDAEPPADLVAALARVAAGPLPVRQVGVFASRPHAGVRLFCCRPPGTPLAPALAAAGWEGDAAAVTAWTAVAEEYGDTLHVGLDVTPIGPLPTVGLEIAVAGAAQPPADPRWGRLLALLVDRGLATPAKAAAVQQLGRAYELRLPHRRRYRQGLHHLKITVGAGGSAAAKVYFGAYEEVAG</sequence>
<dbReference type="AlphaFoldDB" id="A0A8J3FCD0"/>
<proteinExistence type="predicted"/>
<protein>
    <submittedName>
        <fullName evidence="1">Uncharacterized protein</fullName>
    </submittedName>
</protein>
<dbReference type="Proteomes" id="UP000649739">
    <property type="component" value="Unassembled WGS sequence"/>
</dbReference>
<keyword evidence="2" id="KW-1185">Reference proteome</keyword>
<dbReference type="RefSeq" id="WP_189171648.1">
    <property type="nucleotide sequence ID" value="NZ_BMQB01000010.1"/>
</dbReference>
<comment type="caution">
    <text evidence="1">The sequence shown here is derived from an EMBL/GenBank/DDBJ whole genome shotgun (WGS) entry which is preliminary data.</text>
</comment>
<name>A0A8J3FCD0_9ACTN</name>
<reference evidence="1" key="1">
    <citation type="journal article" date="2014" name="Int. J. Syst. Evol. Microbiol.">
        <title>Complete genome sequence of Corynebacterium casei LMG S-19264T (=DSM 44701T), isolated from a smear-ripened cheese.</title>
        <authorList>
            <consortium name="US DOE Joint Genome Institute (JGI-PGF)"/>
            <person name="Walter F."/>
            <person name="Albersmeier A."/>
            <person name="Kalinowski J."/>
            <person name="Ruckert C."/>
        </authorList>
    </citation>
    <scope>NUCLEOTIDE SEQUENCE</scope>
    <source>
        <strain evidence="1">JCM 3090</strain>
    </source>
</reference>
<evidence type="ECO:0000313" key="2">
    <source>
        <dbReference type="Proteomes" id="UP000649739"/>
    </source>
</evidence>
<accession>A0A8J3FCD0</accession>
<organism evidence="1 2">
    <name type="scientific">Pilimelia anulata</name>
    <dbReference type="NCBI Taxonomy" id="53371"/>
    <lineage>
        <taxon>Bacteria</taxon>
        <taxon>Bacillati</taxon>
        <taxon>Actinomycetota</taxon>
        <taxon>Actinomycetes</taxon>
        <taxon>Micromonosporales</taxon>
        <taxon>Micromonosporaceae</taxon>
        <taxon>Pilimelia</taxon>
    </lineage>
</organism>
<evidence type="ECO:0000313" key="1">
    <source>
        <dbReference type="EMBL" id="GGK05363.1"/>
    </source>
</evidence>
<dbReference type="EMBL" id="BMQB01000010">
    <property type="protein sequence ID" value="GGK05363.1"/>
    <property type="molecule type" value="Genomic_DNA"/>
</dbReference>
<reference evidence="1" key="2">
    <citation type="submission" date="2020-09" db="EMBL/GenBank/DDBJ databases">
        <authorList>
            <person name="Sun Q."/>
            <person name="Ohkuma M."/>
        </authorList>
    </citation>
    <scope>NUCLEOTIDE SEQUENCE</scope>
    <source>
        <strain evidence="1">JCM 3090</strain>
    </source>
</reference>
<gene>
    <name evidence="1" type="ORF">GCM10010123_39030</name>
</gene>